<dbReference type="AlphaFoldDB" id="A0A7W8DNA3"/>
<feature type="domain" description="SGNH hydrolase-type esterase" evidence="2">
    <location>
        <begin position="34"/>
        <end position="194"/>
    </location>
</feature>
<dbReference type="CDD" id="cd00229">
    <property type="entry name" value="SGNH_hydrolase"/>
    <property type="match status" value="1"/>
</dbReference>
<evidence type="ECO:0000259" key="2">
    <source>
        <dbReference type="Pfam" id="PF13472"/>
    </source>
</evidence>
<name>A0A7W8DNA3_9BACT</name>
<gene>
    <name evidence="3" type="ORF">HNQ64_000119</name>
</gene>
<dbReference type="InterPro" id="IPR013830">
    <property type="entry name" value="SGNH_hydro"/>
</dbReference>
<proteinExistence type="predicted"/>
<dbReference type="InterPro" id="IPR036514">
    <property type="entry name" value="SGNH_hydro_sf"/>
</dbReference>
<evidence type="ECO:0000313" key="4">
    <source>
        <dbReference type="Proteomes" id="UP000534294"/>
    </source>
</evidence>
<keyword evidence="4" id="KW-1185">Reference proteome</keyword>
<sequence>MKTYSMLGVALLGLFFSFVSAKAEHEGKLQVLLVGDSTTEGSIPRKLSPKGPHLEEVIRVLLAAEKDLPPCNVINLGLSGEYVRRLLDSGRYDKQMAKLPGVDYIFIRYGINDYARRENFAGNFTQDYAELISRMRQDHPNAQLVIMTVIPYMDSQKCNEINTLNRKVALQHRLPLFDIYPRYAQALKEGPNMLNYRRYELKNIPVQYHELVKPFVAENPPKVLVMDNQLDAHFGKLPGWFGDRHPNLAGYHVIGDETAQYLAKMIREKMKK</sequence>
<evidence type="ECO:0000256" key="1">
    <source>
        <dbReference type="SAM" id="SignalP"/>
    </source>
</evidence>
<dbReference type="InterPro" id="IPR051532">
    <property type="entry name" value="Ester_Hydrolysis_Enzymes"/>
</dbReference>
<dbReference type="SUPFAM" id="SSF52266">
    <property type="entry name" value="SGNH hydrolase"/>
    <property type="match status" value="1"/>
</dbReference>
<accession>A0A7W8DNA3</accession>
<feature type="chain" id="PRO_5031497177" evidence="1">
    <location>
        <begin position="22"/>
        <end position="272"/>
    </location>
</feature>
<protein>
    <submittedName>
        <fullName evidence="3">Lysophospholipase L1-like esterase</fullName>
    </submittedName>
</protein>
<organism evidence="3 4">
    <name type="scientific">Prosthecobacter dejongeii</name>
    <dbReference type="NCBI Taxonomy" id="48465"/>
    <lineage>
        <taxon>Bacteria</taxon>
        <taxon>Pseudomonadati</taxon>
        <taxon>Verrucomicrobiota</taxon>
        <taxon>Verrucomicrobiia</taxon>
        <taxon>Verrucomicrobiales</taxon>
        <taxon>Verrucomicrobiaceae</taxon>
        <taxon>Prosthecobacter</taxon>
    </lineage>
</organism>
<dbReference type="Proteomes" id="UP000534294">
    <property type="component" value="Unassembled WGS sequence"/>
</dbReference>
<dbReference type="Gene3D" id="3.40.50.1110">
    <property type="entry name" value="SGNH hydrolase"/>
    <property type="match status" value="1"/>
</dbReference>
<dbReference type="PANTHER" id="PTHR30383">
    <property type="entry name" value="THIOESTERASE 1/PROTEASE 1/LYSOPHOSPHOLIPASE L1"/>
    <property type="match status" value="1"/>
</dbReference>
<dbReference type="PANTHER" id="PTHR30383:SF5">
    <property type="entry name" value="SGNH HYDROLASE-TYPE ESTERASE DOMAIN-CONTAINING PROTEIN"/>
    <property type="match status" value="1"/>
</dbReference>
<dbReference type="GO" id="GO:0004622">
    <property type="term" value="F:phosphatidylcholine lysophospholipase activity"/>
    <property type="evidence" value="ECO:0007669"/>
    <property type="project" value="TreeGrafter"/>
</dbReference>
<reference evidence="3 4" key="1">
    <citation type="submission" date="2020-08" db="EMBL/GenBank/DDBJ databases">
        <title>Genomic Encyclopedia of Type Strains, Phase IV (KMG-IV): sequencing the most valuable type-strain genomes for metagenomic binning, comparative biology and taxonomic classification.</title>
        <authorList>
            <person name="Goeker M."/>
        </authorList>
    </citation>
    <scope>NUCLEOTIDE SEQUENCE [LARGE SCALE GENOMIC DNA]</scope>
    <source>
        <strain evidence="3 4">DSM 12251</strain>
    </source>
</reference>
<keyword evidence="1" id="KW-0732">Signal</keyword>
<dbReference type="EMBL" id="JACHIF010000001">
    <property type="protein sequence ID" value="MBB5035885.1"/>
    <property type="molecule type" value="Genomic_DNA"/>
</dbReference>
<comment type="caution">
    <text evidence="3">The sequence shown here is derived from an EMBL/GenBank/DDBJ whole genome shotgun (WGS) entry which is preliminary data.</text>
</comment>
<feature type="signal peptide" evidence="1">
    <location>
        <begin position="1"/>
        <end position="21"/>
    </location>
</feature>
<dbReference type="Pfam" id="PF13472">
    <property type="entry name" value="Lipase_GDSL_2"/>
    <property type="match status" value="1"/>
</dbReference>
<evidence type="ECO:0000313" key="3">
    <source>
        <dbReference type="EMBL" id="MBB5035885.1"/>
    </source>
</evidence>
<dbReference type="RefSeq" id="WP_184204341.1">
    <property type="nucleotide sequence ID" value="NZ_JACHIF010000001.1"/>
</dbReference>